<evidence type="ECO:0000313" key="1">
    <source>
        <dbReference type="EMBL" id="KAK8857425.1"/>
    </source>
</evidence>
<gene>
    <name evidence="1" type="ORF">M9Y10_015830</name>
</gene>
<sequence>MKPLWNVESDGIGGLREWANENSHTAQPKTMTLQFSKIWVYGSTRDIHGGMMFKIDDKEILINQNTTTRVDGVLVYESDYLPLKDYTISFSQHVEDCVFNNIFYLPIAEPTPVPISVPIEQMTITGKHGVVGHGCPKDKFPTEPCGSAVWYNPASQSDNPAIITYKFKGERFQIYGKYDDSHGIYTLYLDDKLVKEISQVGSQDSTNQLQYTSELLPCDEHTIKIVCNTGEFELYKFAYWPFSNAKRVNSTDMKPLWNVESDGIGGLREWANENSHTAQPKTMTLQFSKIWVYGSTRDIHGDMMFKIDDKEILINQNTTTSVDGVLVYESDLIPFGNHTISFSQHVEDCIFNGFYYHTLPEPEPDKYILDDGNCNENHRCEKKATNPNQNIQVYVKVTKFNGFNNDDNGGAIHIVDAALKVNQSDIDKCTSNNGGGGAIYVSNSYEITNEYLFESLKTVEVFNECSAKYGGAVYIYASSKKISASITRCFFKGNEAVGTSSDDKFGGSAIFMSVFNGYLLCNKFRGNKGQVGSVKLINDFKPSSNSLRVLSNEGFVLISKCEFQIEENSDCSLFYLRGNNGPSFEVSNCKFSGSLAKDSHFIDGMAVSTSSPQLVVRSCRFASDFKKGFTFDRSNSFLKIDKDSQVFESKGSYDKM</sequence>
<comment type="caution">
    <text evidence="1">The sequence shown here is derived from an EMBL/GenBank/DDBJ whole genome shotgun (WGS) entry which is preliminary data.</text>
</comment>
<proteinExistence type="predicted"/>
<evidence type="ECO:0008006" key="3">
    <source>
        <dbReference type="Google" id="ProtNLM"/>
    </source>
</evidence>
<dbReference type="Proteomes" id="UP001470230">
    <property type="component" value="Unassembled WGS sequence"/>
</dbReference>
<name>A0ABR2I6B5_9EUKA</name>
<reference evidence="1 2" key="1">
    <citation type="submission" date="2024-04" db="EMBL/GenBank/DDBJ databases">
        <title>Tritrichomonas musculus Genome.</title>
        <authorList>
            <person name="Alves-Ferreira E."/>
            <person name="Grigg M."/>
            <person name="Lorenzi H."/>
            <person name="Galac M."/>
        </authorList>
    </citation>
    <scope>NUCLEOTIDE SEQUENCE [LARGE SCALE GENOMIC DNA]</scope>
    <source>
        <strain evidence="1 2">EAF2021</strain>
    </source>
</reference>
<protein>
    <recommendedName>
        <fullName evidence="3">Right handed beta helix domain-containing protein</fullName>
    </recommendedName>
</protein>
<organism evidence="1 2">
    <name type="scientific">Tritrichomonas musculus</name>
    <dbReference type="NCBI Taxonomy" id="1915356"/>
    <lineage>
        <taxon>Eukaryota</taxon>
        <taxon>Metamonada</taxon>
        <taxon>Parabasalia</taxon>
        <taxon>Tritrichomonadida</taxon>
        <taxon>Tritrichomonadidae</taxon>
        <taxon>Tritrichomonas</taxon>
    </lineage>
</organism>
<accession>A0ABR2I6B5</accession>
<dbReference type="Gene3D" id="2.60.120.260">
    <property type="entry name" value="Galactose-binding domain-like"/>
    <property type="match status" value="2"/>
</dbReference>
<keyword evidence="2" id="KW-1185">Reference proteome</keyword>
<dbReference type="EMBL" id="JAPFFF010000020">
    <property type="protein sequence ID" value="KAK8857425.1"/>
    <property type="molecule type" value="Genomic_DNA"/>
</dbReference>
<evidence type="ECO:0000313" key="2">
    <source>
        <dbReference type="Proteomes" id="UP001470230"/>
    </source>
</evidence>